<sequence>MPQGAQASPKPAAPFDQSSQSNGDANIAAGRSATKSRIPTRWLKLSIFNRFNKDPDPGLTPEPDPDWVQWEQAAIRCGDSREAMFREQDFWCLTAEGSKQYYVSVLEEDQVWSYASDNARWARAKSTMRMLLADLKDWDVEYRDTQLRMVARKPRDTGSPTVTLIPCVLLSCDRKSLRRVKNGIARLSWSRPDVQDYTLILVSGLEGGTKVVAPMQIRDLDMGEPIRISGFEDDLHIHIEGFTRLARLVATPLSLTPSPAESHGLFCVASVTNFEKRLLSQWISRIGGLLYVEDSEEERILALTAGHGMLKHFVQLRKPSEEVSSRTTLRHKHTTNFPRDPNRLGYTDIKRMHWVKDGVFPSQISFLTTLEPPQEEENSRDARKYLPYSLGWTERAHDFGLLELPPSLLAAFGVPLVGNKHLNKLWSSAGFTVEMDSLRLNKDEFGLNPRRIQEVGILLRPGQTVSARLIPGDHQLVISEMVFDVQRLMLSRPLAQGVSGSWVVKNGVWYGMIIAIYDPEPAALMTTSMQLIQDIYSLFGGYVVPGRREPRVIRPAQWKDVLRLISKKHEVVERAAGYLHG</sequence>
<dbReference type="EMBL" id="JOWA01000113">
    <property type="protein sequence ID" value="KEZ40869.1"/>
    <property type="molecule type" value="Genomic_DNA"/>
</dbReference>
<name>A0A084G0K7_PSEDA</name>
<feature type="region of interest" description="Disordered" evidence="1">
    <location>
        <begin position="1"/>
        <end position="33"/>
    </location>
</feature>
<comment type="caution">
    <text evidence="2">The sequence shown here is derived from an EMBL/GenBank/DDBJ whole genome shotgun (WGS) entry which is preliminary data.</text>
</comment>
<dbReference type="AlphaFoldDB" id="A0A084G0K7"/>
<organism evidence="2 3">
    <name type="scientific">Pseudallescheria apiosperma</name>
    <name type="common">Scedosporium apiospermum</name>
    <dbReference type="NCBI Taxonomy" id="563466"/>
    <lineage>
        <taxon>Eukaryota</taxon>
        <taxon>Fungi</taxon>
        <taxon>Dikarya</taxon>
        <taxon>Ascomycota</taxon>
        <taxon>Pezizomycotina</taxon>
        <taxon>Sordariomycetes</taxon>
        <taxon>Hypocreomycetidae</taxon>
        <taxon>Microascales</taxon>
        <taxon>Microascaceae</taxon>
        <taxon>Scedosporium</taxon>
    </lineage>
</organism>
<evidence type="ECO:0000313" key="3">
    <source>
        <dbReference type="Proteomes" id="UP000028545"/>
    </source>
</evidence>
<proteinExistence type="predicted"/>
<keyword evidence="3" id="KW-1185">Reference proteome</keyword>
<accession>A0A084G0K7</accession>
<dbReference type="Proteomes" id="UP000028545">
    <property type="component" value="Unassembled WGS sequence"/>
</dbReference>
<gene>
    <name evidence="2" type="ORF">SAPIO_CDS7926</name>
</gene>
<evidence type="ECO:0000313" key="2">
    <source>
        <dbReference type="EMBL" id="KEZ40869.1"/>
    </source>
</evidence>
<dbReference type="OrthoDB" id="4395072at2759"/>
<protein>
    <submittedName>
        <fullName evidence="2">Uncharacterized protein</fullName>
    </submittedName>
</protein>
<evidence type="ECO:0000256" key="1">
    <source>
        <dbReference type="SAM" id="MobiDB-lite"/>
    </source>
</evidence>
<dbReference type="HOGENOM" id="CLU_469422_0_0_1"/>
<dbReference type="RefSeq" id="XP_016640668.1">
    <property type="nucleotide sequence ID" value="XM_016789688.1"/>
</dbReference>
<dbReference type="GeneID" id="27726998"/>
<dbReference type="KEGG" id="sapo:SAPIO_CDS7926"/>
<dbReference type="VEuPathDB" id="FungiDB:SAPIO_CDS7926"/>
<reference evidence="2 3" key="1">
    <citation type="journal article" date="2014" name="Genome Announc.">
        <title>Draft genome sequence of the pathogenic fungus Scedosporium apiospermum.</title>
        <authorList>
            <person name="Vandeputte P."/>
            <person name="Ghamrawi S."/>
            <person name="Rechenmann M."/>
            <person name="Iltis A."/>
            <person name="Giraud S."/>
            <person name="Fleury M."/>
            <person name="Thornton C."/>
            <person name="Delhaes L."/>
            <person name="Meyer W."/>
            <person name="Papon N."/>
            <person name="Bouchara J.P."/>
        </authorList>
    </citation>
    <scope>NUCLEOTIDE SEQUENCE [LARGE SCALE GENOMIC DNA]</scope>
    <source>
        <strain evidence="2 3">IHEM 14462</strain>
    </source>
</reference>